<comment type="caution">
    <text evidence="1">The sequence shown here is derived from an EMBL/GenBank/DDBJ whole genome shotgun (WGS) entry which is preliminary data.</text>
</comment>
<dbReference type="Proteomes" id="UP000324222">
    <property type="component" value="Unassembled WGS sequence"/>
</dbReference>
<keyword evidence="2" id="KW-1185">Reference proteome</keyword>
<sequence length="109" mass="11713">MVKCYSSPDCACDGNGGANGNEYLPQPLCDLPPLTVLQLPVPRSDGGWMSSGCPSAMHRPRQMCPQITSLVAGGRIECSIEKYIFEILGRSGEEPRPWEVSSVSTALDV</sequence>
<proteinExistence type="predicted"/>
<organism evidence="1 2">
    <name type="scientific">Portunus trituberculatus</name>
    <name type="common">Swimming crab</name>
    <name type="synonym">Neptunus trituberculatus</name>
    <dbReference type="NCBI Taxonomy" id="210409"/>
    <lineage>
        <taxon>Eukaryota</taxon>
        <taxon>Metazoa</taxon>
        <taxon>Ecdysozoa</taxon>
        <taxon>Arthropoda</taxon>
        <taxon>Crustacea</taxon>
        <taxon>Multicrustacea</taxon>
        <taxon>Malacostraca</taxon>
        <taxon>Eumalacostraca</taxon>
        <taxon>Eucarida</taxon>
        <taxon>Decapoda</taxon>
        <taxon>Pleocyemata</taxon>
        <taxon>Brachyura</taxon>
        <taxon>Eubrachyura</taxon>
        <taxon>Portunoidea</taxon>
        <taxon>Portunidae</taxon>
        <taxon>Portuninae</taxon>
        <taxon>Portunus</taxon>
    </lineage>
</organism>
<gene>
    <name evidence="1" type="ORF">E2C01_057654</name>
</gene>
<evidence type="ECO:0000313" key="1">
    <source>
        <dbReference type="EMBL" id="MPC63555.1"/>
    </source>
</evidence>
<evidence type="ECO:0000313" key="2">
    <source>
        <dbReference type="Proteomes" id="UP000324222"/>
    </source>
</evidence>
<name>A0A5B7H1Q6_PORTR</name>
<accession>A0A5B7H1Q6</accession>
<reference evidence="1 2" key="1">
    <citation type="submission" date="2019-05" db="EMBL/GenBank/DDBJ databases">
        <title>Another draft genome of Portunus trituberculatus and its Hox gene families provides insights of decapod evolution.</title>
        <authorList>
            <person name="Jeong J.-H."/>
            <person name="Song I."/>
            <person name="Kim S."/>
            <person name="Choi T."/>
            <person name="Kim D."/>
            <person name="Ryu S."/>
            <person name="Kim W."/>
        </authorList>
    </citation>
    <scope>NUCLEOTIDE SEQUENCE [LARGE SCALE GENOMIC DNA]</scope>
    <source>
        <tissue evidence="1">Muscle</tissue>
    </source>
</reference>
<dbReference type="AlphaFoldDB" id="A0A5B7H1Q6"/>
<protein>
    <submittedName>
        <fullName evidence="1">Uncharacterized protein</fullName>
    </submittedName>
</protein>
<dbReference type="EMBL" id="VSRR010020962">
    <property type="protein sequence ID" value="MPC63555.1"/>
    <property type="molecule type" value="Genomic_DNA"/>
</dbReference>